<evidence type="ECO:0000259" key="3">
    <source>
        <dbReference type="Pfam" id="PF13859"/>
    </source>
</evidence>
<proteinExistence type="predicted"/>
<dbReference type="RefSeq" id="XP_029233706.1">
    <property type="nucleotide sequence ID" value="XM_029386474.1"/>
</dbReference>
<accession>A0A422MTG7</accession>
<keyword evidence="2" id="KW-0732">Signal</keyword>
<feature type="signal peptide" evidence="2">
    <location>
        <begin position="1"/>
        <end position="25"/>
    </location>
</feature>
<dbReference type="SUPFAM" id="SSF50939">
    <property type="entry name" value="Sialidases"/>
    <property type="match status" value="1"/>
</dbReference>
<gene>
    <name evidence="4" type="ORF">TraAM80_09812</name>
</gene>
<dbReference type="EMBL" id="MKGL01000682">
    <property type="protein sequence ID" value="RNE96491.1"/>
    <property type="molecule type" value="Genomic_DNA"/>
</dbReference>
<evidence type="ECO:0000256" key="2">
    <source>
        <dbReference type="SAM" id="SignalP"/>
    </source>
</evidence>
<dbReference type="InterPro" id="IPR011040">
    <property type="entry name" value="Sialidase"/>
</dbReference>
<comment type="caution">
    <text evidence="4">The sequence shown here is derived from an EMBL/GenBank/DDBJ whole genome shotgun (WGS) entry which is preliminary data.</text>
</comment>
<feature type="region of interest" description="Disordered" evidence="1">
    <location>
        <begin position="222"/>
        <end position="243"/>
    </location>
</feature>
<reference evidence="4 5" key="1">
    <citation type="journal article" date="2018" name="BMC Genomics">
        <title>Genomic comparison of Trypanosoma conorhini and Trypanosoma rangeli to Trypanosoma cruzi strains of high and low virulence.</title>
        <authorList>
            <person name="Bradwell K.R."/>
            <person name="Koparde V.N."/>
            <person name="Matveyev A.V."/>
            <person name="Serrano M.G."/>
            <person name="Alves J.M."/>
            <person name="Parikh H."/>
            <person name="Huang B."/>
            <person name="Lee V."/>
            <person name="Espinosa-Alvarez O."/>
            <person name="Ortiz P.A."/>
            <person name="Costa-Martins A.G."/>
            <person name="Teixeira M.M."/>
            <person name="Buck G.A."/>
        </authorList>
    </citation>
    <scope>NUCLEOTIDE SEQUENCE [LARGE SCALE GENOMIC DNA]</scope>
    <source>
        <strain evidence="4 5">AM80</strain>
    </source>
</reference>
<feature type="domain" description="Sialidase" evidence="3">
    <location>
        <begin position="56"/>
        <end position="224"/>
    </location>
</feature>
<dbReference type="Gene3D" id="2.120.10.10">
    <property type="match status" value="1"/>
</dbReference>
<dbReference type="OMA" id="FIAEAHH"/>
<dbReference type="GeneID" id="40333745"/>
<evidence type="ECO:0000313" key="4">
    <source>
        <dbReference type="EMBL" id="RNE96491.1"/>
    </source>
</evidence>
<protein>
    <submittedName>
        <fullName evidence="4">Trans-sialidase</fullName>
    </submittedName>
</protein>
<organism evidence="4 5">
    <name type="scientific">Trypanosoma rangeli</name>
    <dbReference type="NCBI Taxonomy" id="5698"/>
    <lineage>
        <taxon>Eukaryota</taxon>
        <taxon>Discoba</taxon>
        <taxon>Euglenozoa</taxon>
        <taxon>Kinetoplastea</taxon>
        <taxon>Metakinetoplastina</taxon>
        <taxon>Trypanosomatida</taxon>
        <taxon>Trypanosomatidae</taxon>
        <taxon>Trypanosoma</taxon>
        <taxon>Herpetosoma</taxon>
    </lineage>
</organism>
<feature type="compositionally biased region" description="Basic and acidic residues" evidence="1">
    <location>
        <begin position="232"/>
        <end position="243"/>
    </location>
</feature>
<evidence type="ECO:0000256" key="1">
    <source>
        <dbReference type="SAM" id="MobiDB-lite"/>
    </source>
</evidence>
<keyword evidence="5" id="KW-1185">Reference proteome</keyword>
<name>A0A422MTG7_TRYRA</name>
<dbReference type="Proteomes" id="UP000283634">
    <property type="component" value="Unassembled WGS sequence"/>
</dbReference>
<dbReference type="OrthoDB" id="252062at2759"/>
<dbReference type="AlphaFoldDB" id="A0A422MTG7"/>
<feature type="chain" id="PRO_5019435054" evidence="2">
    <location>
        <begin position="26"/>
        <end position="243"/>
    </location>
</feature>
<dbReference type="InterPro" id="IPR036278">
    <property type="entry name" value="Sialidase_sf"/>
</dbReference>
<evidence type="ECO:0000313" key="5">
    <source>
        <dbReference type="Proteomes" id="UP000283634"/>
    </source>
</evidence>
<sequence length="243" mass="25751">MPRQLFYSAVLLLCVLSMCGSGSGAAEEAERKSKNSIFCWKEIKAEAVERRVSLRAPVLLNVGNELFFIAEAHHKSGAGVDVVTGIVSHSLTVTAGVAEEALGGAGQWKAQNLCNCSTEERMAHVNQPTAVVSGSDIYMLLGNYSSLPSEATEPAWRILLVKGSLTTAESAKKTVEWGDTYLLSRISPLEKHKSLSRLTGGGGIGCCGEGKYACLPGAGHKEGGEEGGGYLSRKDRLADHALQ</sequence>
<dbReference type="Pfam" id="PF13859">
    <property type="entry name" value="BNR_3"/>
    <property type="match status" value="1"/>
</dbReference>